<protein>
    <submittedName>
        <fullName evidence="1">Uncharacterized protein</fullName>
    </submittedName>
</protein>
<proteinExistence type="predicted"/>
<sequence length="102" mass="11407">MSLVDGKIRRLIPIRPHASAFADLQRSNCDLSQLRSRLLQPRITAASVHDVVSSNRGILVDFASDHSIAEDLALDRSIVTALVELRGDILRRHEEEIKSIQL</sequence>
<organism evidence="1 2">
    <name type="scientific">Ficus carica</name>
    <name type="common">Common fig</name>
    <dbReference type="NCBI Taxonomy" id="3494"/>
    <lineage>
        <taxon>Eukaryota</taxon>
        <taxon>Viridiplantae</taxon>
        <taxon>Streptophyta</taxon>
        <taxon>Embryophyta</taxon>
        <taxon>Tracheophyta</taxon>
        <taxon>Spermatophyta</taxon>
        <taxon>Magnoliopsida</taxon>
        <taxon>eudicotyledons</taxon>
        <taxon>Gunneridae</taxon>
        <taxon>Pentapetalae</taxon>
        <taxon>rosids</taxon>
        <taxon>fabids</taxon>
        <taxon>Rosales</taxon>
        <taxon>Moraceae</taxon>
        <taxon>Ficeae</taxon>
        <taxon>Ficus</taxon>
    </lineage>
</organism>
<name>A0AA88D719_FICCA</name>
<keyword evidence="2" id="KW-1185">Reference proteome</keyword>
<evidence type="ECO:0000313" key="1">
    <source>
        <dbReference type="EMBL" id="GMN48308.1"/>
    </source>
</evidence>
<gene>
    <name evidence="1" type="ORF">TIFTF001_017492</name>
</gene>
<dbReference type="AlphaFoldDB" id="A0AA88D719"/>
<dbReference type="EMBL" id="BTGU01000028">
    <property type="protein sequence ID" value="GMN48308.1"/>
    <property type="molecule type" value="Genomic_DNA"/>
</dbReference>
<reference evidence="1" key="1">
    <citation type="submission" date="2023-07" db="EMBL/GenBank/DDBJ databases">
        <title>draft genome sequence of fig (Ficus carica).</title>
        <authorList>
            <person name="Takahashi T."/>
            <person name="Nishimura K."/>
        </authorList>
    </citation>
    <scope>NUCLEOTIDE SEQUENCE</scope>
</reference>
<comment type="caution">
    <text evidence="1">The sequence shown here is derived from an EMBL/GenBank/DDBJ whole genome shotgun (WGS) entry which is preliminary data.</text>
</comment>
<evidence type="ECO:0000313" key="2">
    <source>
        <dbReference type="Proteomes" id="UP001187192"/>
    </source>
</evidence>
<dbReference type="Proteomes" id="UP001187192">
    <property type="component" value="Unassembled WGS sequence"/>
</dbReference>
<accession>A0AA88D719</accession>